<dbReference type="Proteomes" id="UP001162162">
    <property type="component" value="Unassembled WGS sequence"/>
</dbReference>
<accession>A0AAV8ZHW3</accession>
<evidence type="ECO:0000313" key="2">
    <source>
        <dbReference type="Proteomes" id="UP001162162"/>
    </source>
</evidence>
<evidence type="ECO:0000313" key="1">
    <source>
        <dbReference type="EMBL" id="KAJ8963348.1"/>
    </source>
</evidence>
<dbReference type="PANTHER" id="PTHR46560:SF4">
    <property type="entry name" value="DUSKY"/>
    <property type="match status" value="1"/>
</dbReference>
<proteinExistence type="predicted"/>
<keyword evidence="2" id="KW-1185">Reference proteome</keyword>
<organism evidence="1 2">
    <name type="scientific">Aromia moschata</name>
    <dbReference type="NCBI Taxonomy" id="1265417"/>
    <lineage>
        <taxon>Eukaryota</taxon>
        <taxon>Metazoa</taxon>
        <taxon>Ecdysozoa</taxon>
        <taxon>Arthropoda</taxon>
        <taxon>Hexapoda</taxon>
        <taxon>Insecta</taxon>
        <taxon>Pterygota</taxon>
        <taxon>Neoptera</taxon>
        <taxon>Endopterygota</taxon>
        <taxon>Coleoptera</taxon>
        <taxon>Polyphaga</taxon>
        <taxon>Cucujiformia</taxon>
        <taxon>Chrysomeloidea</taxon>
        <taxon>Cerambycidae</taxon>
        <taxon>Cerambycinae</taxon>
        <taxon>Callichromatini</taxon>
        <taxon>Aromia</taxon>
    </lineage>
</organism>
<sequence length="151" mass="17249">TSSKGDPVDENTVLITSSSSIKYFQIPTSDDPILTWMEVRKGKFPNVTNDTSGMKNVTVGEPVTLLVFFKDPTGLYNIRIPDCWAFERTNILLSKYKLHLNGEKKRKKILSEWRKGTVGDEEKFLYATFASFKFPDKDQVFVACDVEVRIE</sequence>
<comment type="caution">
    <text evidence="1">The sequence shown here is derived from an EMBL/GenBank/DDBJ whole genome shotgun (WGS) entry which is preliminary data.</text>
</comment>
<gene>
    <name evidence="1" type="ORF">NQ318_018820</name>
</gene>
<feature type="non-terminal residue" evidence="1">
    <location>
        <position position="1"/>
    </location>
</feature>
<dbReference type="PANTHER" id="PTHR46560">
    <property type="entry name" value="CYPHER, ISOFORM B"/>
    <property type="match status" value="1"/>
</dbReference>
<name>A0AAV8ZHW3_9CUCU</name>
<dbReference type="AlphaFoldDB" id="A0AAV8ZHW3"/>
<protein>
    <submittedName>
        <fullName evidence="1">Uncharacterized protein</fullName>
    </submittedName>
</protein>
<dbReference type="EMBL" id="JAPWTK010000001">
    <property type="protein sequence ID" value="KAJ8963348.1"/>
    <property type="molecule type" value="Genomic_DNA"/>
</dbReference>
<reference evidence="1" key="1">
    <citation type="journal article" date="2023" name="Insect Mol. Biol.">
        <title>Genome sequencing provides insights into the evolution of gene families encoding plant cell wall-degrading enzymes in longhorned beetles.</title>
        <authorList>
            <person name="Shin N.R."/>
            <person name="Okamura Y."/>
            <person name="Kirsch R."/>
            <person name="Pauchet Y."/>
        </authorList>
    </citation>
    <scope>NUCLEOTIDE SEQUENCE</scope>
    <source>
        <strain evidence="1">AMC_N1</strain>
    </source>
</reference>